<dbReference type="Proteomes" id="UP000001933">
    <property type="component" value="Chromosome"/>
</dbReference>
<dbReference type="eggNOG" id="COG5002">
    <property type="taxonomic scope" value="Bacteria"/>
</dbReference>
<dbReference type="FunFam" id="1.10.287.130:FF:000001">
    <property type="entry name" value="Two-component sensor histidine kinase"/>
    <property type="match status" value="1"/>
</dbReference>
<dbReference type="InterPro" id="IPR004358">
    <property type="entry name" value="Sig_transdc_His_kin-like_C"/>
</dbReference>
<keyword evidence="9" id="KW-0418">Kinase</keyword>
<dbReference type="GO" id="GO:0016036">
    <property type="term" value="P:cellular response to phosphate starvation"/>
    <property type="evidence" value="ECO:0007669"/>
    <property type="project" value="TreeGrafter"/>
</dbReference>
<keyword evidence="11" id="KW-0902">Two-component regulatory system</keyword>
<sequence length="583" mass="65290">MKPKLFLRILFSYFAVILLVAVIVGFFFTEQVRRNETWKIEESLLNYARLTALLPLPEMADQIGHLEKVSEARVTVIDAGGHVLADSQVDAPRMEDHMNRPEVQEARIKGSGKAIRQSHTLQVDMLYVALALRDGESIRGYVRMARSLLEVEHAVDRMYGSLYRAIGFALVPALLLAFLYTWKISRPVLEMRDYTRAIRRGELPGTLLVDSADELGQVAEDINYLVTEYREKIRLAHEEKGKLESALASMVEGVVILDSRNRIESCNQAIEAILERPETEIREKTLLEAFLNADLQNALDRFRMERKPVLQEIRLGRKDPRVVDVSISAIKDLPDGVEKTMLVFHDVTRLKKLEQIRTDFVANVTHEIKTPLTAIIGFLQTLLDGALDDRETARKFLQTIATNAERLSRLVDDLLTLSSIELNETSLHLEPLSVDVLIRSILPMVNADAKAKNILLNVDLPEAFLNILADRDRAAQILMNVLHNAVKFTPAGGIVTVSGSEEEKGNFVIIQVVDTGIGIPPREIPRLGERFYRVDKARSRELGGTGLGLSIVKHLMAAHGGKMRIESTPGKGTIVSLFFSRAG</sequence>
<keyword evidence="5" id="KW-1003">Cell membrane</keyword>
<keyword evidence="13" id="KW-1133">Transmembrane helix</keyword>
<dbReference type="AlphaFoldDB" id="Q2LTF8"/>
<dbReference type="GO" id="GO:0045121">
    <property type="term" value="C:membrane raft"/>
    <property type="evidence" value="ECO:0007669"/>
    <property type="project" value="UniProtKB-SubCell"/>
</dbReference>
<evidence type="ECO:0000256" key="8">
    <source>
        <dbReference type="ARBA" id="ARBA00022741"/>
    </source>
</evidence>
<dbReference type="Pfam" id="PF00672">
    <property type="entry name" value="HAMP"/>
    <property type="match status" value="1"/>
</dbReference>
<dbReference type="OrthoDB" id="9813151at2"/>
<dbReference type="InterPro" id="IPR036890">
    <property type="entry name" value="HATPase_C_sf"/>
</dbReference>
<dbReference type="InterPro" id="IPR005467">
    <property type="entry name" value="His_kinase_dom"/>
</dbReference>
<keyword evidence="10" id="KW-0067">ATP-binding</keyword>
<dbReference type="GO" id="GO:0005886">
    <property type="term" value="C:plasma membrane"/>
    <property type="evidence" value="ECO:0007669"/>
    <property type="project" value="UniProtKB-SubCell"/>
</dbReference>
<keyword evidence="8" id="KW-0547">Nucleotide-binding</keyword>
<keyword evidence="7 16" id="KW-0808">Transferase</keyword>
<dbReference type="PROSITE" id="PS50885">
    <property type="entry name" value="HAMP"/>
    <property type="match status" value="1"/>
</dbReference>
<evidence type="ECO:0000256" key="13">
    <source>
        <dbReference type="SAM" id="Phobius"/>
    </source>
</evidence>
<dbReference type="Pfam" id="PF00512">
    <property type="entry name" value="HisKA"/>
    <property type="match status" value="1"/>
</dbReference>
<dbReference type="NCBIfam" id="TIGR00229">
    <property type="entry name" value="sensory_box"/>
    <property type="match status" value="1"/>
</dbReference>
<gene>
    <name evidence="16" type="ORF">SYN_00061</name>
</gene>
<dbReference type="PANTHER" id="PTHR45453:SF1">
    <property type="entry name" value="PHOSPHATE REGULON SENSOR PROTEIN PHOR"/>
    <property type="match status" value="1"/>
</dbReference>
<feature type="domain" description="HAMP" evidence="15">
    <location>
        <begin position="182"/>
        <end position="234"/>
    </location>
</feature>
<dbReference type="SUPFAM" id="SSF55874">
    <property type="entry name" value="ATPase domain of HSP90 chaperone/DNA topoisomerase II/histidine kinase"/>
    <property type="match status" value="1"/>
</dbReference>
<proteinExistence type="predicted"/>
<evidence type="ECO:0000256" key="4">
    <source>
        <dbReference type="ARBA" id="ARBA00012438"/>
    </source>
</evidence>
<keyword evidence="17" id="KW-1185">Reference proteome</keyword>
<dbReference type="SMART" id="SM00091">
    <property type="entry name" value="PAS"/>
    <property type="match status" value="1"/>
</dbReference>
<dbReference type="HOGENOM" id="CLU_000445_89_2_7"/>
<dbReference type="InterPro" id="IPR036097">
    <property type="entry name" value="HisK_dim/P_sf"/>
</dbReference>
<dbReference type="Gene3D" id="1.10.287.130">
    <property type="match status" value="1"/>
</dbReference>
<dbReference type="RefSeq" id="WP_011417394.1">
    <property type="nucleotide sequence ID" value="NC_007759.1"/>
</dbReference>
<keyword evidence="12 13" id="KW-0472">Membrane</keyword>
<evidence type="ECO:0000256" key="1">
    <source>
        <dbReference type="ARBA" id="ARBA00000085"/>
    </source>
</evidence>
<keyword evidence="6" id="KW-0597">Phosphoprotein</keyword>
<dbReference type="Gene3D" id="3.30.565.10">
    <property type="entry name" value="Histidine kinase-like ATPase, C-terminal domain"/>
    <property type="match status" value="1"/>
</dbReference>
<dbReference type="Pfam" id="PF02518">
    <property type="entry name" value="HATPase_c"/>
    <property type="match status" value="1"/>
</dbReference>
<evidence type="ECO:0000259" key="15">
    <source>
        <dbReference type="PROSITE" id="PS50885"/>
    </source>
</evidence>
<dbReference type="InterPro" id="IPR003660">
    <property type="entry name" value="HAMP_dom"/>
</dbReference>
<dbReference type="InterPro" id="IPR050351">
    <property type="entry name" value="BphY/WalK/GraS-like"/>
</dbReference>
<evidence type="ECO:0000256" key="6">
    <source>
        <dbReference type="ARBA" id="ARBA00022553"/>
    </source>
</evidence>
<dbReference type="Gene3D" id="3.30.450.20">
    <property type="entry name" value="PAS domain"/>
    <property type="match status" value="1"/>
</dbReference>
<evidence type="ECO:0000256" key="9">
    <source>
        <dbReference type="ARBA" id="ARBA00022777"/>
    </source>
</evidence>
<accession>Q2LTF8</accession>
<evidence type="ECO:0000256" key="5">
    <source>
        <dbReference type="ARBA" id="ARBA00022475"/>
    </source>
</evidence>
<comment type="subcellular location">
    <subcellularLocation>
        <location evidence="2">Cell membrane</location>
    </subcellularLocation>
    <subcellularLocation>
        <location evidence="3">Membrane raft</location>
        <topology evidence="3">Multi-pass membrane protein</topology>
    </subcellularLocation>
</comment>
<dbReference type="PANTHER" id="PTHR45453">
    <property type="entry name" value="PHOSPHATE REGULON SENSOR PROTEIN PHOR"/>
    <property type="match status" value="1"/>
</dbReference>
<protein>
    <recommendedName>
        <fullName evidence="4">histidine kinase</fullName>
        <ecNumber evidence="4">2.7.13.3</ecNumber>
    </recommendedName>
</protein>
<dbReference type="GO" id="GO:0000155">
    <property type="term" value="F:phosphorelay sensor kinase activity"/>
    <property type="evidence" value="ECO:0007669"/>
    <property type="project" value="InterPro"/>
</dbReference>
<evidence type="ECO:0000256" key="3">
    <source>
        <dbReference type="ARBA" id="ARBA00004314"/>
    </source>
</evidence>
<dbReference type="EC" id="2.7.13.3" evidence="4"/>
<organism evidence="16 17">
    <name type="scientific">Syntrophus aciditrophicus (strain SB)</name>
    <dbReference type="NCBI Taxonomy" id="56780"/>
    <lineage>
        <taxon>Bacteria</taxon>
        <taxon>Pseudomonadati</taxon>
        <taxon>Thermodesulfobacteriota</taxon>
        <taxon>Syntrophia</taxon>
        <taxon>Syntrophales</taxon>
        <taxon>Syntrophaceae</taxon>
        <taxon>Syntrophus</taxon>
    </lineage>
</organism>
<evidence type="ECO:0000313" key="16">
    <source>
        <dbReference type="EMBL" id="ABC77372.1"/>
    </source>
</evidence>
<dbReference type="PRINTS" id="PR00344">
    <property type="entry name" value="BCTRLSENSOR"/>
</dbReference>
<evidence type="ECO:0000259" key="14">
    <source>
        <dbReference type="PROSITE" id="PS50109"/>
    </source>
</evidence>
<dbReference type="InterPro" id="IPR003661">
    <property type="entry name" value="HisK_dim/P_dom"/>
</dbReference>
<dbReference type="InterPro" id="IPR003594">
    <property type="entry name" value="HATPase_dom"/>
</dbReference>
<dbReference type="CDD" id="cd06225">
    <property type="entry name" value="HAMP"/>
    <property type="match status" value="1"/>
</dbReference>
<dbReference type="SMART" id="SM00388">
    <property type="entry name" value="HisKA"/>
    <property type="match status" value="1"/>
</dbReference>
<evidence type="ECO:0000313" key="17">
    <source>
        <dbReference type="Proteomes" id="UP000001933"/>
    </source>
</evidence>
<dbReference type="SUPFAM" id="SSF47384">
    <property type="entry name" value="Homodimeric domain of signal transducing histidine kinase"/>
    <property type="match status" value="1"/>
</dbReference>
<dbReference type="SUPFAM" id="SSF158472">
    <property type="entry name" value="HAMP domain-like"/>
    <property type="match status" value="1"/>
</dbReference>
<dbReference type="CDD" id="cd00130">
    <property type="entry name" value="PAS"/>
    <property type="match status" value="1"/>
</dbReference>
<dbReference type="PROSITE" id="PS50109">
    <property type="entry name" value="HIS_KIN"/>
    <property type="match status" value="1"/>
</dbReference>
<dbReference type="KEGG" id="sat:SYN_00061"/>
<dbReference type="EMBL" id="CP000252">
    <property type="protein sequence ID" value="ABC77372.1"/>
    <property type="molecule type" value="Genomic_DNA"/>
</dbReference>
<feature type="transmembrane region" description="Helical" evidence="13">
    <location>
        <begin position="162"/>
        <end position="182"/>
    </location>
</feature>
<evidence type="ECO:0000256" key="7">
    <source>
        <dbReference type="ARBA" id="ARBA00022679"/>
    </source>
</evidence>
<dbReference type="InterPro" id="IPR035965">
    <property type="entry name" value="PAS-like_dom_sf"/>
</dbReference>
<evidence type="ECO:0000256" key="11">
    <source>
        <dbReference type="ARBA" id="ARBA00023012"/>
    </source>
</evidence>
<feature type="transmembrane region" description="Helical" evidence="13">
    <location>
        <begin position="6"/>
        <end position="29"/>
    </location>
</feature>
<dbReference type="Gene3D" id="6.10.340.10">
    <property type="match status" value="1"/>
</dbReference>
<dbReference type="GO" id="GO:0005524">
    <property type="term" value="F:ATP binding"/>
    <property type="evidence" value="ECO:0007669"/>
    <property type="project" value="UniProtKB-KW"/>
</dbReference>
<dbReference type="STRING" id="56780.SYN_00061"/>
<dbReference type="FunCoup" id="Q2LTF8">
    <property type="interactions" value="534"/>
</dbReference>
<evidence type="ECO:0000256" key="10">
    <source>
        <dbReference type="ARBA" id="ARBA00022840"/>
    </source>
</evidence>
<dbReference type="SMART" id="SM00387">
    <property type="entry name" value="HATPase_c"/>
    <property type="match status" value="1"/>
</dbReference>
<feature type="domain" description="Histidine kinase" evidence="14">
    <location>
        <begin position="363"/>
        <end position="583"/>
    </location>
</feature>
<keyword evidence="13" id="KW-0812">Transmembrane</keyword>
<dbReference type="Pfam" id="PF08448">
    <property type="entry name" value="PAS_4"/>
    <property type="match status" value="1"/>
</dbReference>
<evidence type="ECO:0000256" key="2">
    <source>
        <dbReference type="ARBA" id="ARBA00004236"/>
    </source>
</evidence>
<dbReference type="GO" id="GO:0004721">
    <property type="term" value="F:phosphoprotein phosphatase activity"/>
    <property type="evidence" value="ECO:0007669"/>
    <property type="project" value="TreeGrafter"/>
</dbReference>
<name>Q2LTF8_SYNAS</name>
<dbReference type="SMART" id="SM00304">
    <property type="entry name" value="HAMP"/>
    <property type="match status" value="1"/>
</dbReference>
<comment type="catalytic activity">
    <reaction evidence="1">
        <text>ATP + protein L-histidine = ADP + protein N-phospho-L-histidine.</text>
        <dbReference type="EC" id="2.7.13.3"/>
    </reaction>
</comment>
<dbReference type="InterPro" id="IPR013656">
    <property type="entry name" value="PAS_4"/>
</dbReference>
<evidence type="ECO:0000256" key="12">
    <source>
        <dbReference type="ARBA" id="ARBA00023136"/>
    </source>
</evidence>
<dbReference type="CDD" id="cd00082">
    <property type="entry name" value="HisKA"/>
    <property type="match status" value="1"/>
</dbReference>
<reference evidence="16 17" key="1">
    <citation type="journal article" date="2007" name="Proc. Natl. Acad. Sci. U.S.A.">
        <title>The genome of Syntrophus aciditrophicus: life at the thermodynamic limit of microbial growth.</title>
        <authorList>
            <person name="McInerney M.J."/>
            <person name="Rohlin L."/>
            <person name="Mouttaki H."/>
            <person name="Kim U."/>
            <person name="Krupp R.S."/>
            <person name="Rios-Hernandez L."/>
            <person name="Sieber J."/>
            <person name="Struchtemeyer C.G."/>
            <person name="Bhattacharyya A."/>
            <person name="Campbell J.W."/>
            <person name="Gunsalus R.P."/>
        </authorList>
    </citation>
    <scope>NUCLEOTIDE SEQUENCE [LARGE SCALE GENOMIC DNA]</scope>
    <source>
        <strain evidence="16 17">SB</strain>
    </source>
</reference>
<dbReference type="InterPro" id="IPR000014">
    <property type="entry name" value="PAS"/>
</dbReference>
<dbReference type="FunFam" id="3.30.565.10:FF:000023">
    <property type="entry name" value="PAS domain-containing sensor histidine kinase"/>
    <property type="match status" value="1"/>
</dbReference>
<dbReference type="InParanoid" id="Q2LTF8"/>
<dbReference type="SUPFAM" id="SSF55785">
    <property type="entry name" value="PYP-like sensor domain (PAS domain)"/>
    <property type="match status" value="1"/>
</dbReference>